<keyword evidence="5 15" id="KW-0963">Cytoplasm</keyword>
<evidence type="ECO:0000256" key="15">
    <source>
        <dbReference type="HAMAP-Rule" id="MF_00104"/>
    </source>
</evidence>
<dbReference type="AlphaFoldDB" id="A0A410H1Z0"/>
<dbReference type="EMBL" id="CP035033">
    <property type="protein sequence ID" value="QAB14921.1"/>
    <property type="molecule type" value="Genomic_DNA"/>
</dbReference>
<gene>
    <name evidence="15" type="primary">rnc</name>
    <name evidence="18" type="ORF">EPV75_04140</name>
</gene>
<keyword evidence="9 15" id="KW-0540">Nuclease</keyword>
<evidence type="ECO:0000256" key="4">
    <source>
        <dbReference type="ARBA" id="ARBA00011738"/>
    </source>
</evidence>
<proteinExistence type="inferred from homology"/>
<comment type="catalytic activity">
    <reaction evidence="1 15">
        <text>Endonucleolytic cleavage to 5'-phosphomonoester.</text>
        <dbReference type="EC" id="3.1.26.3"/>
    </reaction>
</comment>
<dbReference type="FunFam" id="3.30.160.20:FF:000003">
    <property type="entry name" value="Ribonuclease 3"/>
    <property type="match status" value="1"/>
</dbReference>
<dbReference type="PANTHER" id="PTHR11207">
    <property type="entry name" value="RIBONUCLEASE III"/>
    <property type="match status" value="1"/>
</dbReference>
<sequence length="232" mass="26380">MSEVEKRAKLERLSKRLGYQYQNLDFLQRALTHRSMGAKNNERLEFLGDSLVNFIIADALFHQFHKISEGDLSRIRAFLVKGETLAKIGKEYQLSDYLMLGPGELKSGGYRRESIIADAVEAIIASVYEDGGLEACRDFVLRLYHKRLKELDPSKVGKDPKTRLQEFLQSNHEQLPEYSVITVNGPAHAQEFTVSCYVAKLNRKFEATATNRRKAEQIAAEEALDILENAND</sequence>
<comment type="function">
    <text evidence="15">Digests double-stranded RNA. Involved in the processing of primary rRNA transcript to yield the immediate precursors to the large and small rRNAs (23S and 16S). Processes some mRNAs, and tRNAs when they are encoded in the rRNA operon. Processes pre-crRNA and tracrRNA of type II CRISPR loci if present in the organism.</text>
</comment>
<evidence type="ECO:0000256" key="3">
    <source>
        <dbReference type="ARBA" id="ARBA00010183"/>
    </source>
</evidence>
<feature type="binding site" evidence="15">
    <location>
        <position position="45"/>
    </location>
    <ligand>
        <name>Mg(2+)</name>
        <dbReference type="ChEBI" id="CHEBI:18420"/>
    </ligand>
</feature>
<dbReference type="InterPro" id="IPR000999">
    <property type="entry name" value="RNase_III_dom"/>
</dbReference>
<keyword evidence="13 15" id="KW-0460">Magnesium</keyword>
<evidence type="ECO:0000256" key="6">
    <source>
        <dbReference type="ARBA" id="ARBA00022552"/>
    </source>
</evidence>
<evidence type="ECO:0000256" key="10">
    <source>
        <dbReference type="ARBA" id="ARBA00022723"/>
    </source>
</evidence>
<dbReference type="GO" id="GO:0008033">
    <property type="term" value="P:tRNA processing"/>
    <property type="evidence" value="ECO:0007669"/>
    <property type="project" value="UniProtKB-KW"/>
</dbReference>
<feature type="domain" description="DRBM" evidence="16">
    <location>
        <begin position="159"/>
        <end position="229"/>
    </location>
</feature>
<keyword evidence="6 15" id="KW-0698">rRNA processing</keyword>
<dbReference type="NCBIfam" id="TIGR02191">
    <property type="entry name" value="RNaseIII"/>
    <property type="match status" value="1"/>
</dbReference>
<protein>
    <recommendedName>
        <fullName evidence="15">Ribonuclease 3</fullName>
        <ecNumber evidence="15">3.1.26.3</ecNumber>
    </recommendedName>
    <alternativeName>
        <fullName evidence="15">Ribonuclease III</fullName>
        <shortName evidence="15">RNase III</shortName>
    </alternativeName>
</protein>
<dbReference type="GO" id="GO:0010468">
    <property type="term" value="P:regulation of gene expression"/>
    <property type="evidence" value="ECO:0007669"/>
    <property type="project" value="TreeGrafter"/>
</dbReference>
<dbReference type="Gene3D" id="3.30.160.20">
    <property type="match status" value="1"/>
</dbReference>
<comment type="subunit">
    <text evidence="4 15">Homodimer.</text>
</comment>
<evidence type="ECO:0000313" key="19">
    <source>
        <dbReference type="Proteomes" id="UP000285478"/>
    </source>
</evidence>
<comment type="cofactor">
    <cofactor evidence="15">
        <name>Mg(2+)</name>
        <dbReference type="ChEBI" id="CHEBI:18420"/>
    </cofactor>
</comment>
<keyword evidence="10 15" id="KW-0479">Metal-binding</keyword>
<feature type="active site" evidence="15">
    <location>
        <position position="121"/>
    </location>
</feature>
<feature type="active site" evidence="15">
    <location>
        <position position="49"/>
    </location>
</feature>
<dbReference type="GO" id="GO:0006397">
    <property type="term" value="P:mRNA processing"/>
    <property type="evidence" value="ECO:0007669"/>
    <property type="project" value="UniProtKB-UniRule"/>
</dbReference>
<keyword evidence="11 15" id="KW-0255">Endonuclease</keyword>
<keyword evidence="8 15" id="KW-0819">tRNA processing</keyword>
<keyword evidence="12 15" id="KW-0378">Hydrolase</keyword>
<accession>A0A410H1Z0</accession>
<dbReference type="RefSeq" id="WP_029937566.1">
    <property type="nucleotide sequence ID" value="NZ_CP035033.1"/>
</dbReference>
<keyword evidence="15" id="KW-0699">rRNA-binding</keyword>
<evidence type="ECO:0000256" key="13">
    <source>
        <dbReference type="ARBA" id="ARBA00022842"/>
    </source>
</evidence>
<dbReference type="SUPFAM" id="SSF54768">
    <property type="entry name" value="dsRNA-binding domain-like"/>
    <property type="match status" value="1"/>
</dbReference>
<dbReference type="GO" id="GO:0046872">
    <property type="term" value="F:metal ion binding"/>
    <property type="evidence" value="ECO:0007669"/>
    <property type="project" value="UniProtKB-KW"/>
</dbReference>
<dbReference type="GO" id="GO:0004525">
    <property type="term" value="F:ribonuclease III activity"/>
    <property type="evidence" value="ECO:0007669"/>
    <property type="project" value="UniProtKB-UniRule"/>
</dbReference>
<dbReference type="PANTHER" id="PTHR11207:SF0">
    <property type="entry name" value="RIBONUCLEASE 3"/>
    <property type="match status" value="1"/>
</dbReference>
<evidence type="ECO:0000256" key="8">
    <source>
        <dbReference type="ARBA" id="ARBA00022694"/>
    </source>
</evidence>
<dbReference type="Pfam" id="PF14622">
    <property type="entry name" value="Ribonucleas_3_3"/>
    <property type="match status" value="1"/>
</dbReference>
<dbReference type="GO" id="GO:0042802">
    <property type="term" value="F:identical protein binding"/>
    <property type="evidence" value="ECO:0007669"/>
    <property type="project" value="UniProtKB-ARBA"/>
</dbReference>
<dbReference type="KEGG" id="htr:EPV75_04140"/>
<evidence type="ECO:0000256" key="1">
    <source>
        <dbReference type="ARBA" id="ARBA00000109"/>
    </source>
</evidence>
<reference evidence="18 19" key="1">
    <citation type="journal article" date="2018" name="Environ. Microbiol.">
        <title>Genomes of ubiquitous marine and hypersaline Hydrogenovibrio, Thiomicrorhabdus and Thiomicrospira spp. encode a diversity of mechanisms to sustain chemolithoautotrophy in heterogeneous environments.</title>
        <authorList>
            <person name="Scott K.M."/>
            <person name="Williams J."/>
            <person name="Porter C.M.B."/>
            <person name="Russel S."/>
            <person name="Harmer T.L."/>
            <person name="Paul J.H."/>
            <person name="Antonen K.M."/>
            <person name="Bridges M.K."/>
            <person name="Camper G.J."/>
            <person name="Campla C.K."/>
            <person name="Casella L.G."/>
            <person name="Chase E."/>
            <person name="Conrad J.W."/>
            <person name="Cruz M.C."/>
            <person name="Dunlap D.S."/>
            <person name="Duran L."/>
            <person name="Fahsbender E.M."/>
            <person name="Goldsmith D.B."/>
            <person name="Keeley R.F."/>
            <person name="Kondoff M.R."/>
            <person name="Kussy B.I."/>
            <person name="Lane M.K."/>
            <person name="Lawler S."/>
            <person name="Leigh B.A."/>
            <person name="Lewis C."/>
            <person name="Lostal L.M."/>
            <person name="Marking D."/>
            <person name="Mancera P.A."/>
            <person name="McClenthan E.C."/>
            <person name="McIntyre E.A."/>
            <person name="Mine J.A."/>
            <person name="Modi S."/>
            <person name="Moore B.D."/>
            <person name="Morgan W.A."/>
            <person name="Nelson K.M."/>
            <person name="Nguyen K.N."/>
            <person name="Ogburn N."/>
            <person name="Parrino D.G."/>
            <person name="Pedapudi A.D."/>
            <person name="Pelham R.P."/>
            <person name="Preece A.M."/>
            <person name="Rampersad E.A."/>
            <person name="Richardson J.C."/>
            <person name="Rodgers C.M."/>
            <person name="Schaffer B.L."/>
            <person name="Sheridan N.E."/>
            <person name="Solone M.R."/>
            <person name="Staley Z.R."/>
            <person name="Tabuchi M."/>
            <person name="Waide R.J."/>
            <person name="Wanjugi P.W."/>
            <person name="Young S."/>
            <person name="Clum A."/>
            <person name="Daum C."/>
            <person name="Huntemann M."/>
            <person name="Ivanova N."/>
            <person name="Kyrpides N."/>
            <person name="Mikhailova N."/>
            <person name="Palaniappan K."/>
            <person name="Pillay M."/>
            <person name="Reddy T.B.K."/>
            <person name="Shapiro N."/>
            <person name="Stamatis D."/>
            <person name="Varghese N."/>
            <person name="Woyke T."/>
            <person name="Boden R."/>
            <person name="Freyermuth S.K."/>
            <person name="Kerfeld C.A."/>
        </authorList>
    </citation>
    <scope>NUCLEOTIDE SEQUENCE [LARGE SCALE GENOMIC DNA]</scope>
    <source>
        <strain evidence="18 19">JR-2</strain>
    </source>
</reference>
<dbReference type="Proteomes" id="UP000285478">
    <property type="component" value="Chromosome"/>
</dbReference>
<dbReference type="InterPro" id="IPR036389">
    <property type="entry name" value="RNase_III_sf"/>
</dbReference>
<dbReference type="FunFam" id="1.10.1520.10:FF:000001">
    <property type="entry name" value="Ribonuclease 3"/>
    <property type="match status" value="1"/>
</dbReference>
<dbReference type="HAMAP" id="MF_00104">
    <property type="entry name" value="RNase_III"/>
    <property type="match status" value="1"/>
</dbReference>
<comment type="similarity">
    <text evidence="3">Belongs to the ribonuclease III family.</text>
</comment>
<dbReference type="CDD" id="cd00593">
    <property type="entry name" value="RIBOc"/>
    <property type="match status" value="1"/>
</dbReference>
<dbReference type="SUPFAM" id="SSF69065">
    <property type="entry name" value="RNase III domain-like"/>
    <property type="match status" value="1"/>
</dbReference>
<evidence type="ECO:0000256" key="12">
    <source>
        <dbReference type="ARBA" id="ARBA00022801"/>
    </source>
</evidence>
<dbReference type="InterPro" id="IPR011907">
    <property type="entry name" value="RNase_III"/>
</dbReference>
<feature type="binding site" evidence="15">
    <location>
        <position position="121"/>
    </location>
    <ligand>
        <name>Mg(2+)</name>
        <dbReference type="ChEBI" id="CHEBI:18420"/>
    </ligand>
</feature>
<dbReference type="InterPro" id="IPR014720">
    <property type="entry name" value="dsRBD_dom"/>
</dbReference>
<dbReference type="GO" id="GO:0019843">
    <property type="term" value="F:rRNA binding"/>
    <property type="evidence" value="ECO:0007669"/>
    <property type="project" value="UniProtKB-KW"/>
</dbReference>
<dbReference type="PROSITE" id="PS50142">
    <property type="entry name" value="RNASE_3_2"/>
    <property type="match status" value="1"/>
</dbReference>
<feature type="binding site" evidence="15">
    <location>
        <position position="118"/>
    </location>
    <ligand>
        <name>Mg(2+)</name>
        <dbReference type="ChEBI" id="CHEBI:18420"/>
    </ligand>
</feature>
<evidence type="ECO:0000256" key="14">
    <source>
        <dbReference type="ARBA" id="ARBA00022884"/>
    </source>
</evidence>
<evidence type="ECO:0000256" key="5">
    <source>
        <dbReference type="ARBA" id="ARBA00022490"/>
    </source>
</evidence>
<dbReference type="PROSITE" id="PS00517">
    <property type="entry name" value="RNASE_3_1"/>
    <property type="match status" value="1"/>
</dbReference>
<comment type="subcellular location">
    <subcellularLocation>
        <location evidence="2 15">Cytoplasm</location>
    </subcellularLocation>
</comment>
<evidence type="ECO:0000313" key="18">
    <source>
        <dbReference type="EMBL" id="QAB14921.1"/>
    </source>
</evidence>
<evidence type="ECO:0000256" key="11">
    <source>
        <dbReference type="ARBA" id="ARBA00022759"/>
    </source>
</evidence>
<dbReference type="SMART" id="SM00535">
    <property type="entry name" value="RIBOc"/>
    <property type="match status" value="1"/>
</dbReference>
<evidence type="ECO:0000259" key="16">
    <source>
        <dbReference type="PROSITE" id="PS50137"/>
    </source>
</evidence>
<keyword evidence="19" id="KW-1185">Reference proteome</keyword>
<dbReference type="EC" id="3.1.26.3" evidence="15"/>
<dbReference type="CDD" id="cd10845">
    <property type="entry name" value="DSRM_RNAse_III_family"/>
    <property type="match status" value="1"/>
</dbReference>
<dbReference type="Gene3D" id="1.10.1520.10">
    <property type="entry name" value="Ribonuclease III domain"/>
    <property type="match status" value="1"/>
</dbReference>
<feature type="domain" description="RNase III" evidence="17">
    <location>
        <begin position="10"/>
        <end position="132"/>
    </location>
</feature>
<keyword evidence="7 15" id="KW-0507">mRNA processing</keyword>
<dbReference type="Pfam" id="PF00035">
    <property type="entry name" value="dsrm"/>
    <property type="match status" value="1"/>
</dbReference>
<evidence type="ECO:0000256" key="9">
    <source>
        <dbReference type="ARBA" id="ARBA00022722"/>
    </source>
</evidence>
<name>A0A410H1Z0_9GAMM</name>
<dbReference type="GO" id="GO:0006364">
    <property type="term" value="P:rRNA processing"/>
    <property type="evidence" value="ECO:0007669"/>
    <property type="project" value="UniProtKB-UniRule"/>
</dbReference>
<organism evidence="18 19">
    <name type="scientific">Hydrogenovibrio thermophilus</name>
    <dbReference type="NCBI Taxonomy" id="265883"/>
    <lineage>
        <taxon>Bacteria</taxon>
        <taxon>Pseudomonadati</taxon>
        <taxon>Pseudomonadota</taxon>
        <taxon>Gammaproteobacteria</taxon>
        <taxon>Thiotrichales</taxon>
        <taxon>Piscirickettsiaceae</taxon>
        <taxon>Hydrogenovibrio</taxon>
    </lineage>
</organism>
<evidence type="ECO:0000256" key="7">
    <source>
        <dbReference type="ARBA" id="ARBA00022664"/>
    </source>
</evidence>
<dbReference type="PROSITE" id="PS50137">
    <property type="entry name" value="DS_RBD"/>
    <property type="match status" value="1"/>
</dbReference>
<evidence type="ECO:0000259" key="17">
    <source>
        <dbReference type="PROSITE" id="PS50142"/>
    </source>
</evidence>
<evidence type="ECO:0000256" key="2">
    <source>
        <dbReference type="ARBA" id="ARBA00004496"/>
    </source>
</evidence>
<dbReference type="GO" id="GO:0003725">
    <property type="term" value="F:double-stranded RNA binding"/>
    <property type="evidence" value="ECO:0007669"/>
    <property type="project" value="TreeGrafter"/>
</dbReference>
<dbReference type="GO" id="GO:0005737">
    <property type="term" value="C:cytoplasm"/>
    <property type="evidence" value="ECO:0007669"/>
    <property type="project" value="UniProtKB-SubCell"/>
</dbReference>
<keyword evidence="14 15" id="KW-0694">RNA-binding</keyword>
<dbReference type="SMART" id="SM00358">
    <property type="entry name" value="DSRM"/>
    <property type="match status" value="1"/>
</dbReference>